<evidence type="ECO:0000313" key="3">
    <source>
        <dbReference type="Proteomes" id="UP001153269"/>
    </source>
</evidence>
<feature type="region of interest" description="Disordered" evidence="1">
    <location>
        <begin position="71"/>
        <end position="120"/>
    </location>
</feature>
<feature type="compositionally biased region" description="Basic and acidic residues" evidence="1">
    <location>
        <begin position="1"/>
        <end position="15"/>
    </location>
</feature>
<dbReference type="Proteomes" id="UP001153269">
    <property type="component" value="Unassembled WGS sequence"/>
</dbReference>
<evidence type="ECO:0000313" key="2">
    <source>
        <dbReference type="EMBL" id="CAB1427614.1"/>
    </source>
</evidence>
<proteinExistence type="predicted"/>
<evidence type="ECO:0000256" key="1">
    <source>
        <dbReference type="SAM" id="MobiDB-lite"/>
    </source>
</evidence>
<gene>
    <name evidence="2" type="ORF">PLEPLA_LOCUS15555</name>
</gene>
<protein>
    <submittedName>
        <fullName evidence="2">Uncharacterized protein</fullName>
    </submittedName>
</protein>
<reference evidence="2" key="1">
    <citation type="submission" date="2020-03" db="EMBL/GenBank/DDBJ databases">
        <authorList>
            <person name="Weist P."/>
        </authorList>
    </citation>
    <scope>NUCLEOTIDE SEQUENCE</scope>
</reference>
<organism evidence="2 3">
    <name type="scientific">Pleuronectes platessa</name>
    <name type="common">European plaice</name>
    <dbReference type="NCBI Taxonomy" id="8262"/>
    <lineage>
        <taxon>Eukaryota</taxon>
        <taxon>Metazoa</taxon>
        <taxon>Chordata</taxon>
        <taxon>Craniata</taxon>
        <taxon>Vertebrata</taxon>
        <taxon>Euteleostomi</taxon>
        <taxon>Actinopterygii</taxon>
        <taxon>Neopterygii</taxon>
        <taxon>Teleostei</taxon>
        <taxon>Neoteleostei</taxon>
        <taxon>Acanthomorphata</taxon>
        <taxon>Carangaria</taxon>
        <taxon>Pleuronectiformes</taxon>
        <taxon>Pleuronectoidei</taxon>
        <taxon>Pleuronectidae</taxon>
        <taxon>Pleuronectes</taxon>
    </lineage>
</organism>
<dbReference type="EMBL" id="CADEAL010000982">
    <property type="protein sequence ID" value="CAB1427614.1"/>
    <property type="molecule type" value="Genomic_DNA"/>
</dbReference>
<comment type="caution">
    <text evidence="2">The sequence shown here is derived from an EMBL/GenBank/DDBJ whole genome shotgun (WGS) entry which is preliminary data.</text>
</comment>
<feature type="region of interest" description="Disordered" evidence="1">
    <location>
        <begin position="1"/>
        <end position="50"/>
    </location>
</feature>
<dbReference type="AlphaFoldDB" id="A0A9N7U9E1"/>
<feature type="compositionally biased region" description="Basic and acidic residues" evidence="1">
    <location>
        <begin position="110"/>
        <end position="120"/>
    </location>
</feature>
<feature type="compositionally biased region" description="Acidic residues" evidence="1">
    <location>
        <begin position="97"/>
        <end position="109"/>
    </location>
</feature>
<accession>A0A9N7U9E1</accession>
<feature type="compositionally biased region" description="Basic and acidic residues" evidence="1">
    <location>
        <begin position="27"/>
        <end position="49"/>
    </location>
</feature>
<keyword evidence="3" id="KW-1185">Reference proteome</keyword>
<sequence length="120" mass="13972">MKKTGAETRGRKGDDLDQSYEVQKITTENRSHHRAETSEPERLQTDPRPEVQVQTFSWMYLEHLLRVIPLSRSNPQLYRGGEERRASSCLPYQGSAAEEEEEEEEEEEAELKHSDELVKL</sequence>
<name>A0A9N7U9E1_PLEPL</name>